<evidence type="ECO:0000259" key="14">
    <source>
        <dbReference type="PROSITE" id="PS50862"/>
    </source>
</evidence>
<dbReference type="SUPFAM" id="SSF52954">
    <property type="entry name" value="Class II aaRS ABD-related"/>
    <property type="match status" value="1"/>
</dbReference>
<dbReference type="RefSeq" id="WP_183731800.1">
    <property type="nucleotide sequence ID" value="NZ_JACHID010000007.1"/>
</dbReference>
<dbReference type="InterPro" id="IPR002320">
    <property type="entry name" value="Thr-tRNA-ligase_IIa"/>
</dbReference>
<keyword evidence="2 13" id="KW-0963">Cytoplasm</keyword>
<evidence type="ECO:0000256" key="1">
    <source>
        <dbReference type="ARBA" id="ARBA00008226"/>
    </source>
</evidence>
<protein>
    <recommendedName>
        <fullName evidence="13">Threonine--tRNA ligase</fullName>
        <ecNumber evidence="13">6.1.1.3</ecNumber>
    </recommendedName>
    <alternativeName>
        <fullName evidence="13">Threonyl-tRNA synthetase</fullName>
        <shortName evidence="13">ThrRS</shortName>
    </alternativeName>
</protein>
<dbReference type="InterPro" id="IPR006195">
    <property type="entry name" value="aa-tRNA-synth_II"/>
</dbReference>
<dbReference type="InterPro" id="IPR047246">
    <property type="entry name" value="ThrRS_anticodon"/>
</dbReference>
<comment type="catalytic activity">
    <reaction evidence="12 13">
        <text>tRNA(Thr) + L-threonine + ATP = L-threonyl-tRNA(Thr) + AMP + diphosphate + H(+)</text>
        <dbReference type="Rhea" id="RHEA:24624"/>
        <dbReference type="Rhea" id="RHEA-COMP:9670"/>
        <dbReference type="Rhea" id="RHEA-COMP:9704"/>
        <dbReference type="ChEBI" id="CHEBI:15378"/>
        <dbReference type="ChEBI" id="CHEBI:30616"/>
        <dbReference type="ChEBI" id="CHEBI:33019"/>
        <dbReference type="ChEBI" id="CHEBI:57926"/>
        <dbReference type="ChEBI" id="CHEBI:78442"/>
        <dbReference type="ChEBI" id="CHEBI:78534"/>
        <dbReference type="ChEBI" id="CHEBI:456215"/>
        <dbReference type="EC" id="6.1.1.3"/>
    </reaction>
</comment>
<dbReference type="GO" id="GO:0006435">
    <property type="term" value="P:threonyl-tRNA aminoacylation"/>
    <property type="evidence" value="ECO:0007669"/>
    <property type="project" value="UniProtKB-UniRule"/>
</dbReference>
<evidence type="ECO:0000256" key="2">
    <source>
        <dbReference type="ARBA" id="ARBA00022490"/>
    </source>
</evidence>
<dbReference type="Pfam" id="PF07973">
    <property type="entry name" value="tRNA_SAD"/>
    <property type="match status" value="1"/>
</dbReference>
<dbReference type="NCBIfam" id="TIGR00418">
    <property type="entry name" value="thrS"/>
    <property type="match status" value="1"/>
</dbReference>
<evidence type="ECO:0000256" key="4">
    <source>
        <dbReference type="ARBA" id="ARBA00022598"/>
    </source>
</evidence>
<dbReference type="InterPro" id="IPR018163">
    <property type="entry name" value="Thr/Ala-tRNA-synth_IIc_edit"/>
</dbReference>
<dbReference type="PANTHER" id="PTHR11451">
    <property type="entry name" value="THREONINE-TRNA LIGASE"/>
    <property type="match status" value="1"/>
</dbReference>
<dbReference type="SUPFAM" id="SSF81271">
    <property type="entry name" value="TGS-like"/>
    <property type="match status" value="1"/>
</dbReference>
<feature type="binding site" evidence="13">
    <location>
        <position position="336"/>
    </location>
    <ligand>
        <name>Zn(2+)</name>
        <dbReference type="ChEBI" id="CHEBI:29105"/>
        <note>catalytic</note>
    </ligand>
</feature>
<dbReference type="HAMAP" id="MF_00184">
    <property type="entry name" value="Thr_tRNA_synth"/>
    <property type="match status" value="1"/>
</dbReference>
<comment type="subunit">
    <text evidence="13">Homodimer.</text>
</comment>
<evidence type="ECO:0000313" key="16">
    <source>
        <dbReference type="EMBL" id="MBB5022034.1"/>
    </source>
</evidence>
<dbReference type="PRINTS" id="PR01047">
    <property type="entry name" value="TRNASYNTHTHR"/>
</dbReference>
<dbReference type="GO" id="GO:0000049">
    <property type="term" value="F:tRNA binding"/>
    <property type="evidence" value="ECO:0007669"/>
    <property type="project" value="UniProtKB-KW"/>
</dbReference>
<dbReference type="AlphaFoldDB" id="A0A7W8DH48"/>
<keyword evidence="10 13" id="KW-0648">Protein biosynthesis</keyword>
<dbReference type="InterPro" id="IPR012675">
    <property type="entry name" value="Beta-grasp_dom_sf"/>
</dbReference>
<comment type="caution">
    <text evidence="16">The sequence shown here is derived from an EMBL/GenBank/DDBJ whole genome shotgun (WGS) entry which is preliminary data.</text>
</comment>
<dbReference type="SMART" id="SM00863">
    <property type="entry name" value="tRNA_SAD"/>
    <property type="match status" value="1"/>
</dbReference>
<keyword evidence="3 13" id="KW-0820">tRNA-binding</keyword>
<organism evidence="16 17">
    <name type="scientific">Desulfurispira natronophila</name>
    <dbReference type="NCBI Taxonomy" id="682562"/>
    <lineage>
        <taxon>Bacteria</taxon>
        <taxon>Pseudomonadati</taxon>
        <taxon>Chrysiogenota</taxon>
        <taxon>Chrysiogenia</taxon>
        <taxon>Chrysiogenales</taxon>
        <taxon>Chrysiogenaceae</taxon>
        <taxon>Desulfurispira</taxon>
    </lineage>
</organism>
<keyword evidence="17" id="KW-1185">Reference proteome</keyword>
<sequence>MICITLPDETRKEFPQSSVTPFDIAESIGKRLAKDAVAARVDGELRDLGAPIDHNARVEIITPATDDGLDILRHSASHIMAQAVKELFGDEKVKVAIGPATSDGFYYDFDLEHRLTPEDLERIEKRMNEIARQAKGFTCETLSRHEAIDLFARMGEQYKVELLQDIEDETVSVYRQGSFIDLCRGPHVPSTDRAGAFKLLSIAGAYWRGDEKRPMLQRIYGTTFPTEKELKQYLNFLEEARKRDHRKLGKELDLFHFDSAVAVASPFFHPKGTVVYNQLLEFIREMYRHDDYGEIITPQVMDVELWKRSGHYDNYVENMYFTELDGQVNALKPMNCPAHVLTFGAGSRSYRELPVRYADFGRLHRYERSGVVQGLARVRTFSQDDAHIFCRPDQIEGEIKKLIDLILKIYKVFSFEDVAIGLSTRPEKSMGSDEIWQKAEASLVSALKSMDADYHLNEGDGAFYGPKIDFQVHDAIRRQWQLATIQLDFSMPERFGVTYVDEAGQRQSPVMIHRAVLGSLERFMGLYLEHTGGALPFWLAPVQCSIIPVNDEFADFCSHMRQTLKRLGYRAEVDMASESMGKKIRRSQTRKYPFTLVVGQKERENGLFAVRSYGKRDTFECSWQELLELFHQCNHEARQAMGYDIPPVHIIEL</sequence>
<dbReference type="InterPro" id="IPR012947">
    <property type="entry name" value="tRNA_SAD"/>
</dbReference>
<dbReference type="FunFam" id="3.30.54.20:FF:000002">
    <property type="entry name" value="Threonine--tRNA ligase"/>
    <property type="match status" value="1"/>
</dbReference>
<reference evidence="16 17" key="1">
    <citation type="submission" date="2020-08" db="EMBL/GenBank/DDBJ databases">
        <title>Genomic Encyclopedia of Type Strains, Phase IV (KMG-IV): sequencing the most valuable type-strain genomes for metagenomic binning, comparative biology and taxonomic classification.</title>
        <authorList>
            <person name="Goeker M."/>
        </authorList>
    </citation>
    <scope>NUCLEOTIDE SEQUENCE [LARGE SCALE GENOMIC DNA]</scope>
    <source>
        <strain evidence="16 17">DSM 22071</strain>
    </source>
</reference>
<comment type="cofactor">
    <cofactor evidence="13">
        <name>Zn(2+)</name>
        <dbReference type="ChEBI" id="CHEBI:29105"/>
    </cofactor>
    <text evidence="13">Binds 1 zinc ion per subunit.</text>
</comment>
<evidence type="ECO:0000256" key="13">
    <source>
        <dbReference type="HAMAP-Rule" id="MF_00184"/>
    </source>
</evidence>
<evidence type="ECO:0000256" key="10">
    <source>
        <dbReference type="ARBA" id="ARBA00022917"/>
    </source>
</evidence>
<evidence type="ECO:0000256" key="5">
    <source>
        <dbReference type="ARBA" id="ARBA00022723"/>
    </source>
</evidence>
<keyword evidence="11 13" id="KW-0030">Aminoacyl-tRNA synthetase</keyword>
<dbReference type="PROSITE" id="PS51880">
    <property type="entry name" value="TGS"/>
    <property type="match status" value="1"/>
</dbReference>
<dbReference type="FunFam" id="3.40.50.800:FF:000001">
    <property type="entry name" value="Threonine--tRNA ligase"/>
    <property type="match status" value="1"/>
</dbReference>
<dbReference type="EC" id="6.1.1.3" evidence="13"/>
<comment type="subcellular location">
    <subcellularLocation>
        <location evidence="13">Cytoplasm</location>
    </subcellularLocation>
</comment>
<dbReference type="PANTHER" id="PTHR11451:SF44">
    <property type="entry name" value="THREONINE--TRNA LIGASE, CHLOROPLASTIC_MITOCHONDRIAL 2"/>
    <property type="match status" value="1"/>
</dbReference>
<dbReference type="FunFam" id="3.10.20.30:FF:000005">
    <property type="entry name" value="Threonine--tRNA ligase"/>
    <property type="match status" value="1"/>
</dbReference>
<dbReference type="GO" id="GO:0005524">
    <property type="term" value="F:ATP binding"/>
    <property type="evidence" value="ECO:0007669"/>
    <property type="project" value="UniProtKB-UniRule"/>
</dbReference>
<feature type="domain" description="Aminoacyl-transfer RNA synthetases class-II family profile" evidence="14">
    <location>
        <begin position="269"/>
        <end position="536"/>
    </location>
</feature>
<evidence type="ECO:0000256" key="6">
    <source>
        <dbReference type="ARBA" id="ARBA00022741"/>
    </source>
</evidence>
<keyword evidence="6 13" id="KW-0547">Nucleotide-binding</keyword>
<dbReference type="CDD" id="cd01667">
    <property type="entry name" value="TGS_ThrRS"/>
    <property type="match status" value="1"/>
</dbReference>
<keyword evidence="4 13" id="KW-0436">Ligase</keyword>
<dbReference type="GO" id="GO:0004829">
    <property type="term" value="F:threonine-tRNA ligase activity"/>
    <property type="evidence" value="ECO:0007669"/>
    <property type="project" value="UniProtKB-UniRule"/>
</dbReference>
<dbReference type="Pfam" id="PF00587">
    <property type="entry name" value="tRNA-synt_2b"/>
    <property type="match status" value="1"/>
</dbReference>
<evidence type="ECO:0000256" key="12">
    <source>
        <dbReference type="ARBA" id="ARBA00049515"/>
    </source>
</evidence>
<dbReference type="GO" id="GO:0046872">
    <property type="term" value="F:metal ion binding"/>
    <property type="evidence" value="ECO:0007669"/>
    <property type="project" value="UniProtKB-KW"/>
</dbReference>
<proteinExistence type="inferred from homology"/>
<dbReference type="InterPro" id="IPR002314">
    <property type="entry name" value="aa-tRNA-synt_IIb"/>
</dbReference>
<keyword evidence="5 13" id="KW-0479">Metal-binding</keyword>
<dbReference type="Proteomes" id="UP000528322">
    <property type="component" value="Unassembled WGS sequence"/>
</dbReference>
<dbReference type="InterPro" id="IPR004154">
    <property type="entry name" value="Anticodon-bd"/>
</dbReference>
<comment type="caution">
    <text evidence="13">Lacks conserved residue(s) required for the propagation of feature annotation.</text>
</comment>
<feature type="binding site" evidence="13">
    <location>
        <position position="513"/>
    </location>
    <ligand>
        <name>Zn(2+)</name>
        <dbReference type="ChEBI" id="CHEBI:29105"/>
        <note>catalytic</note>
    </ligand>
</feature>
<dbReference type="CDD" id="cd00860">
    <property type="entry name" value="ThrRS_anticodon"/>
    <property type="match status" value="1"/>
</dbReference>
<keyword evidence="8 13" id="KW-0067">ATP-binding</keyword>
<evidence type="ECO:0000313" key="17">
    <source>
        <dbReference type="Proteomes" id="UP000528322"/>
    </source>
</evidence>
<dbReference type="FunFam" id="3.30.980.10:FF:000005">
    <property type="entry name" value="Threonyl-tRNA synthetase, mitochondrial"/>
    <property type="match status" value="1"/>
</dbReference>
<keyword evidence="7 13" id="KW-0862">Zinc</keyword>
<dbReference type="Gene3D" id="3.30.980.10">
    <property type="entry name" value="Threonyl-trna Synthetase, Chain A, domain 2"/>
    <property type="match status" value="1"/>
</dbReference>
<dbReference type="FunFam" id="3.30.930.10:FF:000002">
    <property type="entry name" value="Threonine--tRNA ligase"/>
    <property type="match status" value="1"/>
</dbReference>
<dbReference type="InterPro" id="IPR045864">
    <property type="entry name" value="aa-tRNA-synth_II/BPL/LPL"/>
</dbReference>
<keyword evidence="9 13" id="KW-0694">RNA-binding</keyword>
<gene>
    <name evidence="13" type="primary">thrS</name>
    <name evidence="16" type="ORF">HNR37_001351</name>
</gene>
<dbReference type="InterPro" id="IPR036621">
    <property type="entry name" value="Anticodon-bd_dom_sf"/>
</dbReference>
<dbReference type="InterPro" id="IPR012676">
    <property type="entry name" value="TGS-like"/>
</dbReference>
<evidence type="ECO:0000256" key="3">
    <source>
        <dbReference type="ARBA" id="ARBA00022555"/>
    </source>
</evidence>
<dbReference type="Gene3D" id="3.40.50.800">
    <property type="entry name" value="Anticodon-binding domain"/>
    <property type="match status" value="1"/>
</dbReference>
<accession>A0A7W8DH48</accession>
<dbReference type="Gene3D" id="3.30.930.10">
    <property type="entry name" value="Bira Bifunctional Protein, Domain 2"/>
    <property type="match status" value="1"/>
</dbReference>
<feature type="binding site" evidence="13">
    <location>
        <position position="387"/>
    </location>
    <ligand>
        <name>Zn(2+)</name>
        <dbReference type="ChEBI" id="CHEBI:29105"/>
        <note>catalytic</note>
    </ligand>
</feature>
<evidence type="ECO:0000256" key="7">
    <source>
        <dbReference type="ARBA" id="ARBA00022833"/>
    </source>
</evidence>
<dbReference type="Gene3D" id="3.10.20.30">
    <property type="match status" value="1"/>
</dbReference>
<evidence type="ECO:0000256" key="9">
    <source>
        <dbReference type="ARBA" id="ARBA00022884"/>
    </source>
</evidence>
<dbReference type="EMBL" id="JACHID010000007">
    <property type="protein sequence ID" value="MBB5022034.1"/>
    <property type="molecule type" value="Genomic_DNA"/>
</dbReference>
<feature type="domain" description="TGS" evidence="15">
    <location>
        <begin position="1"/>
        <end position="62"/>
    </location>
</feature>
<dbReference type="InterPro" id="IPR033728">
    <property type="entry name" value="ThrRS_core"/>
</dbReference>
<dbReference type="SUPFAM" id="SSF55186">
    <property type="entry name" value="ThrRS/AlaRS common domain"/>
    <property type="match status" value="1"/>
</dbReference>
<dbReference type="CDD" id="cd00771">
    <property type="entry name" value="ThrRS_core"/>
    <property type="match status" value="1"/>
</dbReference>
<dbReference type="Pfam" id="PF02824">
    <property type="entry name" value="TGS"/>
    <property type="match status" value="1"/>
</dbReference>
<dbReference type="Gene3D" id="3.30.54.20">
    <property type="match status" value="1"/>
</dbReference>
<dbReference type="SUPFAM" id="SSF55681">
    <property type="entry name" value="Class II aaRS and biotin synthetases"/>
    <property type="match status" value="1"/>
</dbReference>
<dbReference type="Pfam" id="PF03129">
    <property type="entry name" value="HGTP_anticodon"/>
    <property type="match status" value="1"/>
</dbReference>
<dbReference type="PROSITE" id="PS50862">
    <property type="entry name" value="AA_TRNA_LIGASE_II"/>
    <property type="match status" value="1"/>
</dbReference>
<dbReference type="GO" id="GO:0005737">
    <property type="term" value="C:cytoplasm"/>
    <property type="evidence" value="ECO:0007669"/>
    <property type="project" value="UniProtKB-SubCell"/>
</dbReference>
<name>A0A7W8DH48_9BACT</name>
<evidence type="ECO:0000256" key="8">
    <source>
        <dbReference type="ARBA" id="ARBA00022840"/>
    </source>
</evidence>
<dbReference type="InterPro" id="IPR004095">
    <property type="entry name" value="TGS"/>
</dbReference>
<evidence type="ECO:0000256" key="11">
    <source>
        <dbReference type="ARBA" id="ARBA00023146"/>
    </source>
</evidence>
<comment type="similarity">
    <text evidence="1 13">Belongs to the class-II aminoacyl-tRNA synthetase family.</text>
</comment>
<evidence type="ECO:0000259" key="15">
    <source>
        <dbReference type="PROSITE" id="PS51880"/>
    </source>
</evidence>